<feature type="domain" description="OB" evidence="2">
    <location>
        <begin position="29"/>
        <end position="94"/>
    </location>
</feature>
<dbReference type="SUPFAM" id="SSF109604">
    <property type="entry name" value="HD-domain/PDEase-like"/>
    <property type="match status" value="1"/>
</dbReference>
<sequence length="324" mass="37125">MVQEDMDFKNINEFQAGERIDGFFLVKSVECKTSSNGKRYLDFNLGDKTGEINAKLWELADGDDKRYSENTLIKVRGMVNLWQNVLQLKIEKVRESIPSDGVKIDDFVPVAPLEPEFMYSEIMNYVMAMKNEDIKNIVSYVLEENKEKLMYYPAAKKNHHSIKSGLLYHELTMLRIGESLAKIYTYVNTDLLYAGIILHDLEKLHEMESSVLGIVSEYTVQGQLLGHIVQGIKNLEVIGENLGADKEIVMLLQHMILSHHYEPEFGSPVKPMIPEAELLHHIDIIDARMFDMKKALGDTEAGSFSERIWSLEGRKVYKTAMENE</sequence>
<dbReference type="InterPro" id="IPR012340">
    <property type="entry name" value="NA-bd_OB-fold"/>
</dbReference>
<dbReference type="Gene3D" id="2.40.50.140">
    <property type="entry name" value="Nucleic acid-binding proteins"/>
    <property type="match status" value="1"/>
</dbReference>
<dbReference type="Proteomes" id="UP001208567">
    <property type="component" value="Unassembled WGS sequence"/>
</dbReference>
<evidence type="ECO:0000313" key="4">
    <source>
        <dbReference type="EMBL" id="GLC31311.1"/>
    </source>
</evidence>
<dbReference type="InterPro" id="IPR050798">
    <property type="entry name" value="YhaM_exoribonuc/phosphodiest"/>
</dbReference>
<dbReference type="PANTHER" id="PTHR37294">
    <property type="entry name" value="3'-5' EXORIBONUCLEASE YHAM"/>
    <property type="match status" value="1"/>
</dbReference>
<evidence type="ECO:0000256" key="1">
    <source>
        <dbReference type="ARBA" id="ARBA00022801"/>
    </source>
</evidence>
<dbReference type="EMBL" id="BRXR01000001">
    <property type="protein sequence ID" value="GLC31311.1"/>
    <property type="molecule type" value="Genomic_DNA"/>
</dbReference>
<evidence type="ECO:0000313" key="5">
    <source>
        <dbReference type="Proteomes" id="UP001208567"/>
    </source>
</evidence>
<reference evidence="4 5" key="1">
    <citation type="journal article" date="2024" name="Int. J. Syst. Evol. Microbiol.">
        <title>Clostridium omnivorum sp. nov., isolated from anoxic soil under the treatment of reductive soil disinfestation.</title>
        <authorList>
            <person name="Ueki A."/>
            <person name="Tonouchi A."/>
            <person name="Kaku N."/>
            <person name="Honma S."/>
            <person name="Ueki K."/>
        </authorList>
    </citation>
    <scope>NUCLEOTIDE SEQUENCE [LARGE SCALE GENOMIC DNA]</scope>
    <source>
        <strain evidence="4 5">E14</strain>
    </source>
</reference>
<organism evidence="4 5">
    <name type="scientific">Clostridium omnivorum</name>
    <dbReference type="NCBI Taxonomy" id="1604902"/>
    <lineage>
        <taxon>Bacteria</taxon>
        <taxon>Bacillati</taxon>
        <taxon>Bacillota</taxon>
        <taxon>Clostridia</taxon>
        <taxon>Eubacteriales</taxon>
        <taxon>Clostridiaceae</taxon>
        <taxon>Clostridium</taxon>
    </lineage>
</organism>
<dbReference type="CDD" id="cd04492">
    <property type="entry name" value="YhaM_OBF_like"/>
    <property type="match status" value="1"/>
</dbReference>
<name>A0ABQ5N853_9CLOT</name>
<dbReference type="SUPFAM" id="SSF50249">
    <property type="entry name" value="Nucleic acid-binding proteins"/>
    <property type="match status" value="1"/>
</dbReference>
<dbReference type="Gene3D" id="1.10.3210.10">
    <property type="entry name" value="Hypothetical protein af1432"/>
    <property type="match status" value="1"/>
</dbReference>
<dbReference type="InterPro" id="IPR004365">
    <property type="entry name" value="NA-bd_OB_tRNA"/>
</dbReference>
<accession>A0ABQ5N853</accession>
<dbReference type="PANTHER" id="PTHR37294:SF1">
    <property type="entry name" value="3'-5' EXORIBONUCLEASE YHAM"/>
    <property type="match status" value="1"/>
</dbReference>
<dbReference type="Pfam" id="PF01966">
    <property type="entry name" value="HD"/>
    <property type="match status" value="1"/>
</dbReference>
<protein>
    <recommendedName>
        <fullName evidence="6">CMP-binding protein</fullName>
    </recommendedName>
</protein>
<keyword evidence="5" id="KW-1185">Reference proteome</keyword>
<comment type="caution">
    <text evidence="4">The sequence shown here is derived from an EMBL/GenBank/DDBJ whole genome shotgun (WGS) entry which is preliminary data.</text>
</comment>
<dbReference type="Pfam" id="PF01336">
    <property type="entry name" value="tRNA_anti-codon"/>
    <property type="match status" value="1"/>
</dbReference>
<evidence type="ECO:0008006" key="6">
    <source>
        <dbReference type="Google" id="ProtNLM"/>
    </source>
</evidence>
<evidence type="ECO:0000259" key="3">
    <source>
        <dbReference type="Pfam" id="PF01966"/>
    </source>
</evidence>
<proteinExistence type="predicted"/>
<gene>
    <name evidence="4" type="ORF">bsdE14_27210</name>
</gene>
<keyword evidence="1" id="KW-0378">Hydrolase</keyword>
<evidence type="ECO:0000259" key="2">
    <source>
        <dbReference type="Pfam" id="PF01336"/>
    </source>
</evidence>
<feature type="domain" description="HD" evidence="3">
    <location>
        <begin position="167"/>
        <end position="287"/>
    </location>
</feature>
<dbReference type="InterPro" id="IPR006674">
    <property type="entry name" value="HD_domain"/>
</dbReference>